<dbReference type="PANTHER" id="PTHR43773">
    <property type="entry name" value="MAGNESIUM TRANSPORTER MGTE"/>
    <property type="match status" value="1"/>
</dbReference>
<dbReference type="InterPro" id="IPR038076">
    <property type="entry name" value="MgtE_N_sf"/>
</dbReference>
<dbReference type="EMBL" id="CAFBLP010000050">
    <property type="protein sequence ID" value="CAB4884425.1"/>
    <property type="molecule type" value="Genomic_DNA"/>
</dbReference>
<dbReference type="Pfam" id="PF03448">
    <property type="entry name" value="MgtE_N"/>
    <property type="match status" value="1"/>
</dbReference>
<evidence type="ECO:0000313" key="3">
    <source>
        <dbReference type="EMBL" id="CAB4884425.1"/>
    </source>
</evidence>
<dbReference type="InterPro" id="IPR006669">
    <property type="entry name" value="MgtE_transporter"/>
</dbReference>
<evidence type="ECO:0000259" key="2">
    <source>
        <dbReference type="PROSITE" id="PS51371"/>
    </source>
</evidence>
<sequence length="436" mass="47664">MAGELVYAFRVMRLPLLDAGGSAIGRIEDIVIVPSRTNTAPRVVGYVATSQRRRIFVNASRFSTIDGEGARLRSWDVDLHPFKPKPGEMLVGKDVLDKKIGDETVSDIALRSTTDGRAIYWELAKVRLSRRNALRRRPSVRLVDWTEVPSLFSGGAPMAAEAASMRDMHPSDVAIVVRTLPMAQRKQLAEAMDDDRLADLLEELPEAEQLRIIEGLDLDRLVSVLDEMEYDDLADLLAEMPGEQRTRILDAMDEDDAAVMRQLLSYEEGTAGGLMTPEIIILGPTSTVAEALAQIRDPDWLVSIAAQVFVCRPPYRAPTGTYLGVVHFQRLLREPPGTELGRCLEQEPTITPDISDREVAEKLASYNMLAVGVCNEAGHLLGAITVDDVLDRTLPTGWRQRRRSNSPTLAGSGSAPTTNSAGGTLTSGVVNGGRPT</sequence>
<protein>
    <submittedName>
        <fullName evidence="3">Unannotated protein</fullName>
    </submittedName>
</protein>
<reference evidence="3" key="1">
    <citation type="submission" date="2020-05" db="EMBL/GenBank/DDBJ databases">
        <authorList>
            <person name="Chiriac C."/>
            <person name="Salcher M."/>
            <person name="Ghai R."/>
            <person name="Kavagutti S V."/>
        </authorList>
    </citation>
    <scope>NUCLEOTIDE SEQUENCE</scope>
</reference>
<evidence type="ECO:0000256" key="1">
    <source>
        <dbReference type="SAM" id="MobiDB-lite"/>
    </source>
</evidence>
<dbReference type="PROSITE" id="PS51371">
    <property type="entry name" value="CBS"/>
    <property type="match status" value="1"/>
</dbReference>
<dbReference type="AlphaFoldDB" id="A0A6J7ETL6"/>
<dbReference type="SUPFAM" id="SSF158791">
    <property type="entry name" value="MgtE N-terminal domain-like"/>
    <property type="match status" value="1"/>
</dbReference>
<dbReference type="Gene3D" id="3.10.580.10">
    <property type="entry name" value="CBS-domain"/>
    <property type="match status" value="1"/>
</dbReference>
<feature type="compositionally biased region" description="Polar residues" evidence="1">
    <location>
        <begin position="405"/>
        <end position="429"/>
    </location>
</feature>
<dbReference type="InterPro" id="IPR000644">
    <property type="entry name" value="CBS_dom"/>
</dbReference>
<feature type="domain" description="CBS" evidence="2">
    <location>
        <begin position="343"/>
        <end position="401"/>
    </location>
</feature>
<dbReference type="InterPro" id="IPR006668">
    <property type="entry name" value="Mg_transptr_MgtE_intracell_dom"/>
</dbReference>
<dbReference type="GO" id="GO:0015095">
    <property type="term" value="F:magnesium ion transmembrane transporter activity"/>
    <property type="evidence" value="ECO:0007669"/>
    <property type="project" value="InterPro"/>
</dbReference>
<organism evidence="3">
    <name type="scientific">freshwater metagenome</name>
    <dbReference type="NCBI Taxonomy" id="449393"/>
    <lineage>
        <taxon>unclassified sequences</taxon>
        <taxon>metagenomes</taxon>
        <taxon>ecological metagenomes</taxon>
    </lineage>
</organism>
<dbReference type="Gene3D" id="1.25.60.10">
    <property type="entry name" value="MgtE N-terminal domain-like"/>
    <property type="match status" value="1"/>
</dbReference>
<accession>A0A6J7ETL6</accession>
<dbReference type="GO" id="GO:0016020">
    <property type="term" value="C:membrane"/>
    <property type="evidence" value="ECO:0007669"/>
    <property type="project" value="InterPro"/>
</dbReference>
<gene>
    <name evidence="3" type="ORF">UFOPK3376_01930</name>
</gene>
<dbReference type="InterPro" id="IPR046342">
    <property type="entry name" value="CBS_dom_sf"/>
</dbReference>
<dbReference type="Pfam" id="PF00571">
    <property type="entry name" value="CBS"/>
    <property type="match status" value="1"/>
</dbReference>
<feature type="region of interest" description="Disordered" evidence="1">
    <location>
        <begin position="397"/>
        <end position="436"/>
    </location>
</feature>
<dbReference type="PANTHER" id="PTHR43773:SF1">
    <property type="entry name" value="MAGNESIUM TRANSPORTER MGTE"/>
    <property type="match status" value="1"/>
</dbReference>
<dbReference type="SMART" id="SM00924">
    <property type="entry name" value="MgtE_N"/>
    <property type="match status" value="1"/>
</dbReference>
<proteinExistence type="predicted"/>
<dbReference type="SUPFAM" id="SSF54631">
    <property type="entry name" value="CBS-domain pair"/>
    <property type="match status" value="1"/>
</dbReference>
<name>A0A6J7ETL6_9ZZZZ</name>